<dbReference type="InterPro" id="IPR013763">
    <property type="entry name" value="Cyclin-like_dom"/>
</dbReference>
<keyword evidence="10" id="KW-0472">Membrane</keyword>
<evidence type="ECO:0000256" key="3">
    <source>
        <dbReference type="ARBA" id="ARBA00022491"/>
    </source>
</evidence>
<dbReference type="OrthoDB" id="10266018at2759"/>
<comment type="similarity">
    <text evidence="2">Belongs to the cyclin family. Cyclin C subfamily.</text>
</comment>
<evidence type="ECO:0000256" key="7">
    <source>
        <dbReference type="ARBA" id="ARBA00023163"/>
    </source>
</evidence>
<dbReference type="InterPro" id="IPR006671">
    <property type="entry name" value="Cyclin_N"/>
</dbReference>
<evidence type="ECO:0000256" key="8">
    <source>
        <dbReference type="ARBA" id="ARBA00023242"/>
    </source>
</evidence>
<dbReference type="EMBL" id="MCOG01000013">
    <property type="protein sequence ID" value="ORY80087.1"/>
    <property type="molecule type" value="Genomic_DNA"/>
</dbReference>
<dbReference type="SMART" id="SM00385">
    <property type="entry name" value="CYCLIN"/>
    <property type="match status" value="1"/>
</dbReference>
<evidence type="ECO:0000256" key="5">
    <source>
        <dbReference type="ARBA" id="ARBA00023127"/>
    </source>
</evidence>
<sequence length="281" mass="33431">MTANYWESSQALKWKLTQEELDENRKEDLKYITEREYWHLNYFCCNVAFKVGKNMQLRQKIIATALMYFKRFYARNSFRGSEPLLVLTTCIYVATKIEEFPLHIKNVVDEVKHVVGVTDSRLFKFDCANVAEFEFYLMEEMDFYLIVHHSYRTLIKLMTDLKLPISSIQQAWWVTNDIYRTDIPLLYPPHIIAVTIIFMVGVLISDANKYKDKIKDWFIGLNVDMTQIVELSQEIISYYELWNDYSNRNIYNIIRKLKMSQNFDNSTSNSSSSKMILDKKK</sequence>
<dbReference type="Pfam" id="PF00134">
    <property type="entry name" value="Cyclin_N"/>
    <property type="match status" value="1"/>
</dbReference>
<protein>
    <submittedName>
        <fullName evidence="12">C/H/G cyclin</fullName>
    </submittedName>
</protein>
<evidence type="ECO:0000313" key="13">
    <source>
        <dbReference type="Proteomes" id="UP000193920"/>
    </source>
</evidence>
<keyword evidence="6" id="KW-0010">Activator</keyword>
<evidence type="ECO:0000256" key="2">
    <source>
        <dbReference type="ARBA" id="ARBA00008638"/>
    </source>
</evidence>
<dbReference type="PANTHER" id="PTHR10026">
    <property type="entry name" value="CYCLIN"/>
    <property type="match status" value="1"/>
</dbReference>
<dbReference type="Proteomes" id="UP000193920">
    <property type="component" value="Unassembled WGS sequence"/>
</dbReference>
<gene>
    <name evidence="12" type="ORF">LY90DRAFT_449545</name>
</gene>
<evidence type="ECO:0000256" key="9">
    <source>
        <dbReference type="RuleBase" id="RU000383"/>
    </source>
</evidence>
<evidence type="ECO:0000256" key="10">
    <source>
        <dbReference type="SAM" id="Phobius"/>
    </source>
</evidence>
<keyword evidence="13" id="KW-1185">Reference proteome</keyword>
<dbReference type="GO" id="GO:0005634">
    <property type="term" value="C:nucleus"/>
    <property type="evidence" value="ECO:0007669"/>
    <property type="project" value="UniProtKB-SubCell"/>
</dbReference>
<dbReference type="GO" id="GO:0016538">
    <property type="term" value="F:cyclin-dependent protein serine/threonine kinase regulator activity"/>
    <property type="evidence" value="ECO:0007669"/>
    <property type="project" value="InterPro"/>
</dbReference>
<evidence type="ECO:0000256" key="1">
    <source>
        <dbReference type="ARBA" id="ARBA00004123"/>
    </source>
</evidence>
<keyword evidence="4" id="KW-0805">Transcription regulation</keyword>
<keyword evidence="5 9" id="KW-0195">Cyclin</keyword>
<evidence type="ECO:0000256" key="6">
    <source>
        <dbReference type="ARBA" id="ARBA00023159"/>
    </source>
</evidence>
<dbReference type="STRING" id="1754190.A0A1Y2F8X9"/>
<dbReference type="CDD" id="cd20514">
    <property type="entry name" value="CYCLIN_CCNC_rpt2"/>
    <property type="match status" value="1"/>
</dbReference>
<comment type="caution">
    <text evidence="12">The sequence shown here is derived from an EMBL/GenBank/DDBJ whole genome shotgun (WGS) entry which is preliminary data.</text>
</comment>
<proteinExistence type="inferred from homology"/>
<keyword evidence="7" id="KW-0804">Transcription</keyword>
<keyword evidence="10" id="KW-0812">Transmembrane</keyword>
<dbReference type="PIRSF" id="PIRSF028758">
    <property type="entry name" value="Cyclin, C/H/G types"/>
    <property type="match status" value="1"/>
</dbReference>
<accession>A0A1Y2F8X9</accession>
<keyword evidence="3" id="KW-0678">Repressor</keyword>
<evidence type="ECO:0000259" key="11">
    <source>
        <dbReference type="SMART" id="SM00385"/>
    </source>
</evidence>
<name>A0A1Y2F8X9_9FUNG</name>
<dbReference type="FunFam" id="1.10.472.10:FF:000076">
    <property type="entry name" value="RNA polymerase II holoenzyme cyclin-like subunit"/>
    <property type="match status" value="1"/>
</dbReference>
<evidence type="ECO:0000256" key="4">
    <source>
        <dbReference type="ARBA" id="ARBA00023015"/>
    </source>
</evidence>
<dbReference type="CDD" id="cd20513">
    <property type="entry name" value="CYCLIN_CCNC_rpt1"/>
    <property type="match status" value="1"/>
</dbReference>
<dbReference type="InterPro" id="IPR036915">
    <property type="entry name" value="Cyclin-like_sf"/>
</dbReference>
<dbReference type="Gene3D" id="1.10.472.10">
    <property type="entry name" value="Cyclin-like"/>
    <property type="match status" value="2"/>
</dbReference>
<evidence type="ECO:0000313" key="12">
    <source>
        <dbReference type="EMBL" id="ORY80087.1"/>
    </source>
</evidence>
<keyword evidence="8" id="KW-0539">Nucleus</keyword>
<comment type="subcellular location">
    <subcellularLocation>
        <location evidence="1">Nucleus</location>
    </subcellularLocation>
</comment>
<feature type="domain" description="Cyclin-like" evidence="11">
    <location>
        <begin position="46"/>
        <end position="139"/>
    </location>
</feature>
<dbReference type="SUPFAM" id="SSF47954">
    <property type="entry name" value="Cyclin-like"/>
    <property type="match status" value="2"/>
</dbReference>
<feature type="transmembrane region" description="Helical" evidence="10">
    <location>
        <begin position="185"/>
        <end position="205"/>
    </location>
</feature>
<dbReference type="GO" id="GO:0006357">
    <property type="term" value="P:regulation of transcription by RNA polymerase II"/>
    <property type="evidence" value="ECO:0007669"/>
    <property type="project" value="InterPro"/>
</dbReference>
<reference evidence="12 13" key="1">
    <citation type="submission" date="2016-08" db="EMBL/GenBank/DDBJ databases">
        <title>A Parts List for Fungal Cellulosomes Revealed by Comparative Genomics.</title>
        <authorList>
            <consortium name="DOE Joint Genome Institute"/>
            <person name="Haitjema C.H."/>
            <person name="Gilmore S.P."/>
            <person name="Henske J.K."/>
            <person name="Solomon K.V."/>
            <person name="De Groot R."/>
            <person name="Kuo A."/>
            <person name="Mondo S.J."/>
            <person name="Salamov A.A."/>
            <person name="Labutti K."/>
            <person name="Zhao Z."/>
            <person name="Chiniquy J."/>
            <person name="Barry K."/>
            <person name="Brewer H.M."/>
            <person name="Purvine S.O."/>
            <person name="Wright A.T."/>
            <person name="Boxma B."/>
            <person name="Van Alen T."/>
            <person name="Hackstein J.H."/>
            <person name="Baker S.E."/>
            <person name="Grigoriev I.V."/>
            <person name="O'Malley M.A."/>
        </authorList>
    </citation>
    <scope>NUCLEOTIDE SEQUENCE [LARGE SCALE GENOMIC DNA]</scope>
    <source>
        <strain evidence="12 13">G1</strain>
    </source>
</reference>
<dbReference type="AlphaFoldDB" id="A0A1Y2F8X9"/>
<keyword evidence="10" id="KW-1133">Transmembrane helix</keyword>
<organism evidence="12 13">
    <name type="scientific">Neocallimastix californiae</name>
    <dbReference type="NCBI Taxonomy" id="1754190"/>
    <lineage>
        <taxon>Eukaryota</taxon>
        <taxon>Fungi</taxon>
        <taxon>Fungi incertae sedis</taxon>
        <taxon>Chytridiomycota</taxon>
        <taxon>Chytridiomycota incertae sedis</taxon>
        <taxon>Neocallimastigomycetes</taxon>
        <taxon>Neocallimastigales</taxon>
        <taxon>Neocallimastigaceae</taxon>
        <taxon>Neocallimastix</taxon>
    </lineage>
</organism>
<dbReference type="InterPro" id="IPR043198">
    <property type="entry name" value="Cyclin/Ssn8"/>
</dbReference>